<dbReference type="SUPFAM" id="SSF64438">
    <property type="entry name" value="CNF1/YfiH-like putative cysteine hydrolases"/>
    <property type="match status" value="1"/>
</dbReference>
<comment type="similarity">
    <text evidence="3">Belongs to the CheD family.</text>
</comment>
<dbReference type="EC" id="3.5.1.44" evidence="3"/>
<dbReference type="Pfam" id="PF03975">
    <property type="entry name" value="CheD"/>
    <property type="match status" value="1"/>
</dbReference>
<proteinExistence type="inferred from homology"/>
<dbReference type="RefSeq" id="WP_024079229.1">
    <property type="nucleotide sequence ID" value="NZ_CP027527.1"/>
</dbReference>
<dbReference type="NCBIfam" id="NF010013">
    <property type="entry name" value="PRK13487.1"/>
    <property type="match status" value="1"/>
</dbReference>
<dbReference type="PANTHER" id="PTHR35147">
    <property type="entry name" value="CHEMORECEPTOR GLUTAMINE DEAMIDASE CHED-RELATED"/>
    <property type="match status" value="1"/>
</dbReference>
<comment type="catalytic activity">
    <reaction evidence="3">
        <text>L-glutaminyl-[protein] + H2O = L-glutamyl-[protein] + NH4(+)</text>
        <dbReference type="Rhea" id="RHEA:16441"/>
        <dbReference type="Rhea" id="RHEA-COMP:10207"/>
        <dbReference type="Rhea" id="RHEA-COMP:10208"/>
        <dbReference type="ChEBI" id="CHEBI:15377"/>
        <dbReference type="ChEBI" id="CHEBI:28938"/>
        <dbReference type="ChEBI" id="CHEBI:29973"/>
        <dbReference type="ChEBI" id="CHEBI:30011"/>
        <dbReference type="EC" id="3.5.1.44"/>
    </reaction>
</comment>
<dbReference type="GO" id="GO:0050568">
    <property type="term" value="F:protein-glutamine glutaminase activity"/>
    <property type="evidence" value="ECO:0007669"/>
    <property type="project" value="UniProtKB-UniRule"/>
</dbReference>
<dbReference type="GO" id="GO:0006935">
    <property type="term" value="P:chemotaxis"/>
    <property type="evidence" value="ECO:0007669"/>
    <property type="project" value="UniProtKB-UniRule"/>
</dbReference>
<comment type="function">
    <text evidence="3">Probably deamidates glutamine residues to glutamate on methyl-accepting chemotaxis receptors (MCPs), playing an important role in chemotaxis.</text>
</comment>
<dbReference type="InterPro" id="IPR011324">
    <property type="entry name" value="Cytotoxic_necrot_fac-like_cat"/>
</dbReference>
<keyword evidence="2 3" id="KW-0378">Hydrolase</keyword>
<evidence type="ECO:0000256" key="1">
    <source>
        <dbReference type="ARBA" id="ARBA00022500"/>
    </source>
</evidence>
<dbReference type="EMBL" id="CU459003">
    <property type="protein sequence ID" value="CAM75484.1"/>
    <property type="molecule type" value="Genomic_DNA"/>
</dbReference>
<gene>
    <name evidence="3" type="primary">cheD</name>
    <name evidence="4" type="ORF">MGR_0540</name>
</gene>
<evidence type="ECO:0000313" key="4">
    <source>
        <dbReference type="EMBL" id="CAM75484.1"/>
    </source>
</evidence>
<name>A4TXX7_9PROT</name>
<dbReference type="PANTHER" id="PTHR35147:SF2">
    <property type="entry name" value="CHEMORECEPTOR GLUTAMINE DEAMIDASE CHED-RELATED"/>
    <property type="match status" value="1"/>
</dbReference>
<protein>
    <recommendedName>
        <fullName evidence="3">Probable chemoreceptor glutamine deamidase CheD</fullName>
        <ecNumber evidence="3">3.5.1.44</ecNumber>
    </recommendedName>
</protein>
<dbReference type="InterPro" id="IPR005659">
    <property type="entry name" value="Chemorcpt_Glu_NH3ase_CheD"/>
</dbReference>
<accession>A4TXX7</accession>
<dbReference type="CDD" id="cd16352">
    <property type="entry name" value="CheD"/>
    <property type="match status" value="1"/>
</dbReference>
<keyword evidence="1 3" id="KW-0145">Chemotaxis</keyword>
<reference evidence="4" key="1">
    <citation type="journal article" date="2007" name="J. Bacteriol.">
        <title>Comparative genome analysis of four magnetotactic bacteria reveals a complex set of group-specific genes implicated in magnetosome biomineralization and function.</title>
        <authorList>
            <person name="Richter M."/>
            <person name="Kube M."/>
            <person name="Bazylinski D.A."/>
            <person name="Lombardot T."/>
            <person name="Gloeckner F.O."/>
            <person name="Reinhardt R."/>
            <person name="Schueler D."/>
        </authorList>
    </citation>
    <scope>NUCLEOTIDE SEQUENCE</scope>
    <source>
        <strain evidence="4">MSR-1</strain>
    </source>
</reference>
<dbReference type="AlphaFoldDB" id="A4TXX7"/>
<dbReference type="HAMAP" id="MF_01440">
    <property type="entry name" value="CheD"/>
    <property type="match status" value="1"/>
</dbReference>
<evidence type="ECO:0000256" key="2">
    <source>
        <dbReference type="ARBA" id="ARBA00022801"/>
    </source>
</evidence>
<dbReference type="InterPro" id="IPR038592">
    <property type="entry name" value="CheD-like_sf"/>
</dbReference>
<dbReference type="Gene3D" id="3.30.1330.200">
    <property type="match status" value="1"/>
</dbReference>
<evidence type="ECO:0000256" key="3">
    <source>
        <dbReference type="HAMAP-Rule" id="MF_01440"/>
    </source>
</evidence>
<organism evidence="4">
    <name type="scientific">Magnetospirillum gryphiswaldense</name>
    <dbReference type="NCBI Taxonomy" id="55518"/>
    <lineage>
        <taxon>Bacteria</taxon>
        <taxon>Pseudomonadati</taxon>
        <taxon>Pseudomonadota</taxon>
        <taxon>Alphaproteobacteria</taxon>
        <taxon>Rhodospirillales</taxon>
        <taxon>Rhodospirillaceae</taxon>
        <taxon>Magnetospirillum</taxon>
    </lineage>
</organism>
<sequence>MSSETWGASADEAERRRWFDPTFKIMAVKVLPGEHYVSTAGQEMIVTVLGSCVAACVWDTRMRIGGMNHFMLPDSGSGGDVPVDKAMRFGNFAMEELINDVLRRGGRRDSLEIKVFGGGNVLPGMGGAGTGSAPIGDRNAIFVRQYLSEEGYRITAEDLGGPHPRRIHFFPRLGKVIRLFLKKDVERAVLNREMSYRSRLQTVQVEGEIELFD</sequence>